<organism evidence="5 8">
    <name type="scientific">Hydrogenophaga crassostreae</name>
    <dbReference type="NCBI Taxonomy" id="1763535"/>
    <lineage>
        <taxon>Bacteria</taxon>
        <taxon>Pseudomonadati</taxon>
        <taxon>Pseudomonadota</taxon>
        <taxon>Betaproteobacteria</taxon>
        <taxon>Burkholderiales</taxon>
        <taxon>Comamonadaceae</taxon>
        <taxon>Hydrogenophaga</taxon>
    </lineage>
</organism>
<dbReference type="GO" id="GO:0032993">
    <property type="term" value="C:protein-DNA complex"/>
    <property type="evidence" value="ECO:0007669"/>
    <property type="project" value="TreeGrafter"/>
</dbReference>
<dbReference type="PROSITE" id="PS50110">
    <property type="entry name" value="RESPONSE_REGULATORY"/>
    <property type="match status" value="1"/>
</dbReference>
<proteinExistence type="predicted"/>
<dbReference type="EMBL" id="LVWD01000030">
    <property type="protein sequence ID" value="OAD40586.1"/>
    <property type="molecule type" value="Genomic_DNA"/>
</dbReference>
<dbReference type="RefSeq" id="WP_066093443.1">
    <property type="nucleotide sequence ID" value="NZ_CP017476.1"/>
</dbReference>
<name>A0A167HAA2_9BURK</name>
<accession>A0A167HAA2</accession>
<feature type="modified residue" description="4-aspartylphosphate" evidence="2">
    <location>
        <position position="57"/>
    </location>
</feature>
<dbReference type="GO" id="GO:0000156">
    <property type="term" value="F:phosphorelay response regulator activity"/>
    <property type="evidence" value="ECO:0007669"/>
    <property type="project" value="TreeGrafter"/>
</dbReference>
<dbReference type="Proteomes" id="UP000185657">
    <property type="component" value="Unassembled WGS sequence"/>
</dbReference>
<reference evidence="5 8" key="2">
    <citation type="submission" date="2016-10" db="EMBL/GenBank/DDBJ databases">
        <title>Hydorgenophaga sp. LPB0072 isolated from gastropod.</title>
        <authorList>
            <person name="Kim E."/>
            <person name="Yi H."/>
        </authorList>
    </citation>
    <scope>NUCLEOTIDE SEQUENCE [LARGE SCALE GENOMIC DNA]</scope>
    <source>
        <strain evidence="5 8">LPB0072</strain>
    </source>
</reference>
<keyword evidence="1 5" id="KW-0238">DNA-binding</keyword>
<dbReference type="Pfam" id="PF04397">
    <property type="entry name" value="LytTR"/>
    <property type="match status" value="1"/>
</dbReference>
<dbReference type="InterPro" id="IPR039420">
    <property type="entry name" value="WalR-like"/>
</dbReference>
<dbReference type="Pfam" id="PF00072">
    <property type="entry name" value="Response_reg"/>
    <property type="match status" value="1"/>
</dbReference>
<feature type="domain" description="HTH LytTR-type" evidence="4">
    <location>
        <begin position="138"/>
        <end position="246"/>
    </location>
</feature>
<dbReference type="SMART" id="SM00850">
    <property type="entry name" value="LytTR"/>
    <property type="match status" value="1"/>
</dbReference>
<evidence type="ECO:0000259" key="3">
    <source>
        <dbReference type="PROSITE" id="PS50110"/>
    </source>
</evidence>
<evidence type="ECO:0000313" key="8">
    <source>
        <dbReference type="Proteomes" id="UP000185680"/>
    </source>
</evidence>
<dbReference type="SMART" id="SM00448">
    <property type="entry name" value="REC"/>
    <property type="match status" value="1"/>
</dbReference>
<evidence type="ECO:0000259" key="4">
    <source>
        <dbReference type="PROSITE" id="PS50930"/>
    </source>
</evidence>
<feature type="domain" description="Response regulatory" evidence="3">
    <location>
        <begin position="4"/>
        <end position="120"/>
    </location>
</feature>
<gene>
    <name evidence="5" type="ORF">LPB072_07525</name>
    <name evidence="6" type="ORF">LPB72_17005</name>
</gene>
<dbReference type="OrthoDB" id="236568at2"/>
<dbReference type="KEGG" id="hyl:LPB072_07525"/>
<evidence type="ECO:0000313" key="7">
    <source>
        <dbReference type="Proteomes" id="UP000185657"/>
    </source>
</evidence>
<keyword evidence="7" id="KW-1185">Reference proteome</keyword>
<evidence type="ECO:0000256" key="2">
    <source>
        <dbReference type="PROSITE-ProRule" id="PRU00169"/>
    </source>
</evidence>
<dbReference type="GO" id="GO:0000976">
    <property type="term" value="F:transcription cis-regulatory region binding"/>
    <property type="evidence" value="ECO:0007669"/>
    <property type="project" value="TreeGrafter"/>
</dbReference>
<evidence type="ECO:0000256" key="1">
    <source>
        <dbReference type="ARBA" id="ARBA00023125"/>
    </source>
</evidence>
<dbReference type="STRING" id="1763535.LPB072_07525"/>
<dbReference type="InterPro" id="IPR007492">
    <property type="entry name" value="LytTR_DNA-bd_dom"/>
</dbReference>
<sequence length="246" mass="27487">MGMKVLIVDDETLARSRLRTLLGDCVEPRVDAIGEAANAVQAMEHVQRGAFDLVLLDIHMPGVDGLALANALRQLPSAPHFIFVTAHAEHAVHAFELEAVDYLTKPVRLERLQQALQKVDRLLAASGNNELNSAVECLVIQERGRSERVPLGDVIYLKAELKYITVRTLDREHIFDGALSDLEQKYAHLFVRVHRNALVARARVRAVEKVVDPVEGEGWMVRLDGVEERLSVSRRQLPAVREALMT</sequence>
<dbReference type="InterPro" id="IPR001789">
    <property type="entry name" value="Sig_transdc_resp-reg_receiver"/>
</dbReference>
<dbReference type="AlphaFoldDB" id="A0A167HAA2"/>
<dbReference type="SUPFAM" id="SSF52172">
    <property type="entry name" value="CheY-like"/>
    <property type="match status" value="1"/>
</dbReference>
<evidence type="ECO:0000313" key="5">
    <source>
        <dbReference type="EMBL" id="AOW12714.1"/>
    </source>
</evidence>
<dbReference type="Gene3D" id="3.40.50.2300">
    <property type="match status" value="1"/>
</dbReference>
<dbReference type="EMBL" id="CP017476">
    <property type="protein sequence ID" value="AOW12714.1"/>
    <property type="molecule type" value="Genomic_DNA"/>
</dbReference>
<keyword evidence="2" id="KW-0597">Phosphoprotein</keyword>
<reference evidence="6 7" key="1">
    <citation type="submission" date="2016-02" db="EMBL/GenBank/DDBJ databases">
        <title>Draft genome sequence of Hydrogenophaga sp. LPB0072.</title>
        <authorList>
            <person name="Shin S.-K."/>
            <person name="Yi H."/>
        </authorList>
    </citation>
    <scope>NUCLEOTIDE SEQUENCE [LARGE SCALE GENOMIC DNA]</scope>
    <source>
        <strain evidence="6 7">LPB0072</strain>
    </source>
</reference>
<dbReference type="PANTHER" id="PTHR48111:SF3">
    <property type="entry name" value="TRANSCRIPTIONAL REGULATORY PROTEIN BTSR"/>
    <property type="match status" value="1"/>
</dbReference>
<dbReference type="PANTHER" id="PTHR48111">
    <property type="entry name" value="REGULATOR OF RPOS"/>
    <property type="match status" value="1"/>
</dbReference>
<evidence type="ECO:0000313" key="6">
    <source>
        <dbReference type="EMBL" id="OAD40586.1"/>
    </source>
</evidence>
<dbReference type="Gene3D" id="2.40.50.1020">
    <property type="entry name" value="LytTr DNA-binding domain"/>
    <property type="match status" value="1"/>
</dbReference>
<dbReference type="GO" id="GO:0006355">
    <property type="term" value="P:regulation of DNA-templated transcription"/>
    <property type="evidence" value="ECO:0007669"/>
    <property type="project" value="TreeGrafter"/>
</dbReference>
<dbReference type="GO" id="GO:0005829">
    <property type="term" value="C:cytosol"/>
    <property type="evidence" value="ECO:0007669"/>
    <property type="project" value="TreeGrafter"/>
</dbReference>
<dbReference type="InterPro" id="IPR011006">
    <property type="entry name" value="CheY-like_superfamily"/>
</dbReference>
<dbReference type="Proteomes" id="UP000185680">
    <property type="component" value="Chromosome"/>
</dbReference>
<protein>
    <submittedName>
        <fullName evidence="5">DNA-binding response regulator</fullName>
    </submittedName>
</protein>
<dbReference type="PROSITE" id="PS50930">
    <property type="entry name" value="HTH_LYTTR"/>
    <property type="match status" value="1"/>
</dbReference>